<dbReference type="Gene3D" id="3.40.50.2300">
    <property type="match status" value="1"/>
</dbReference>
<dbReference type="CDD" id="cd00156">
    <property type="entry name" value="REC"/>
    <property type="match status" value="1"/>
</dbReference>
<evidence type="ECO:0000313" key="4">
    <source>
        <dbReference type="Proteomes" id="UP000249008"/>
    </source>
</evidence>
<name>A0AAX1TQG4_9FUSO</name>
<dbReference type="EMBL" id="LS483487">
    <property type="protein sequence ID" value="SQJ00204.1"/>
    <property type="molecule type" value="Genomic_DNA"/>
</dbReference>
<gene>
    <name evidence="3" type="primary">citT_2</name>
    <name evidence="3" type="ORF">NCTC12112_00558</name>
</gene>
<dbReference type="GO" id="GO:0000156">
    <property type="term" value="F:phosphorelay response regulator activity"/>
    <property type="evidence" value="ECO:0007669"/>
    <property type="project" value="TreeGrafter"/>
</dbReference>
<dbReference type="PROSITE" id="PS50110">
    <property type="entry name" value="RESPONSE_REGULATORY"/>
    <property type="match status" value="1"/>
</dbReference>
<evidence type="ECO:0000259" key="2">
    <source>
        <dbReference type="PROSITE" id="PS50110"/>
    </source>
</evidence>
<evidence type="ECO:0000256" key="1">
    <source>
        <dbReference type="PROSITE-ProRule" id="PRU00169"/>
    </source>
</evidence>
<dbReference type="SUPFAM" id="SSF52172">
    <property type="entry name" value="CheY-like"/>
    <property type="match status" value="1"/>
</dbReference>
<dbReference type="Pfam" id="PF00072">
    <property type="entry name" value="Response_reg"/>
    <property type="match status" value="1"/>
</dbReference>
<dbReference type="AlphaFoldDB" id="A0AAX1TQG4"/>
<dbReference type="Proteomes" id="UP000249008">
    <property type="component" value="Chromosome 1"/>
</dbReference>
<feature type="domain" description="Response regulatory" evidence="2">
    <location>
        <begin position="4"/>
        <end position="118"/>
    </location>
</feature>
<dbReference type="SMART" id="SM00448">
    <property type="entry name" value="REC"/>
    <property type="match status" value="1"/>
</dbReference>
<protein>
    <submittedName>
        <fullName evidence="3">Transcriptional regulatory protein CitT</fullName>
    </submittedName>
</protein>
<dbReference type="PANTHER" id="PTHR45526">
    <property type="entry name" value="TRANSCRIPTIONAL REGULATORY PROTEIN DPIA"/>
    <property type="match status" value="1"/>
</dbReference>
<reference evidence="3 4" key="1">
    <citation type="submission" date="2018-06" db="EMBL/GenBank/DDBJ databases">
        <authorList>
            <consortium name="Pathogen Informatics"/>
            <person name="Doyle S."/>
        </authorList>
    </citation>
    <scope>NUCLEOTIDE SEQUENCE [LARGE SCALE GENOMIC DNA]</scope>
    <source>
        <strain evidence="3 4">NCTC12112</strain>
    </source>
</reference>
<organism evidence="3 4">
    <name type="scientific">Fusobacterium ulcerans</name>
    <dbReference type="NCBI Taxonomy" id="861"/>
    <lineage>
        <taxon>Bacteria</taxon>
        <taxon>Fusobacteriati</taxon>
        <taxon>Fusobacteriota</taxon>
        <taxon>Fusobacteriia</taxon>
        <taxon>Fusobacteriales</taxon>
        <taxon>Fusobacteriaceae</taxon>
        <taxon>Fusobacterium</taxon>
    </lineage>
</organism>
<dbReference type="GeneID" id="78455149"/>
<keyword evidence="1" id="KW-0597">Phosphoprotein</keyword>
<dbReference type="InterPro" id="IPR011006">
    <property type="entry name" value="CheY-like_superfamily"/>
</dbReference>
<evidence type="ECO:0000313" key="3">
    <source>
        <dbReference type="EMBL" id="SQJ00204.1"/>
    </source>
</evidence>
<dbReference type="RefSeq" id="WP_005978209.1">
    <property type="nucleotide sequence ID" value="NZ_BAABXY010000001.1"/>
</dbReference>
<sequence length="213" mass="24478">MKNKILIIDDSKDIIFAVSEFFLMKDWEVYTALSMEEALKIVSTKELDIIIIDYHMPYINGVLGVKLIRQMNENVSIIALTIEGLENIAEEFFLAGADDFAIKPIKVLDLYSRVNVHLNKKKTTESFPEISTAKKEKYGDYKKGISVNTISLIENKMKQINSYITIEEISEATGLASQTVNKYMNYLVEIEMVDLKIIYGKIGRPRNEYSWKK</sequence>
<dbReference type="KEGG" id="ful:C4N20_10025"/>
<feature type="modified residue" description="4-aspartylphosphate" evidence="1">
    <location>
        <position position="53"/>
    </location>
</feature>
<dbReference type="InterPro" id="IPR051271">
    <property type="entry name" value="2C-system_Tx_regulators"/>
</dbReference>
<dbReference type="InterPro" id="IPR001789">
    <property type="entry name" value="Sig_transdc_resp-reg_receiver"/>
</dbReference>
<proteinExistence type="predicted"/>
<accession>A0AAX1TQG4</accession>
<dbReference type="PANTHER" id="PTHR45526:SF1">
    <property type="entry name" value="TRANSCRIPTIONAL REGULATORY PROTEIN DCUR-RELATED"/>
    <property type="match status" value="1"/>
</dbReference>